<name>A0A1F6A6H6_9BACT</name>
<dbReference type="AlphaFoldDB" id="A0A1F6A6H6"/>
<comment type="similarity">
    <text evidence="1">Belongs to the thioredoxin family. DsbA subfamily.</text>
</comment>
<feature type="transmembrane region" description="Helical" evidence="6">
    <location>
        <begin position="14"/>
        <end position="33"/>
    </location>
</feature>
<proteinExistence type="inferred from homology"/>
<keyword evidence="6" id="KW-0812">Transmembrane</keyword>
<keyword evidence="2" id="KW-0732">Signal</keyword>
<dbReference type="Gene3D" id="3.40.30.10">
    <property type="entry name" value="Glutaredoxin"/>
    <property type="match status" value="1"/>
</dbReference>
<comment type="caution">
    <text evidence="8">The sequence shown here is derived from an EMBL/GenBank/DDBJ whole genome shotgun (WGS) entry which is preliminary data.</text>
</comment>
<dbReference type="InterPro" id="IPR013766">
    <property type="entry name" value="Thioredoxin_domain"/>
</dbReference>
<evidence type="ECO:0000256" key="1">
    <source>
        <dbReference type="ARBA" id="ARBA00005791"/>
    </source>
</evidence>
<evidence type="ECO:0000256" key="5">
    <source>
        <dbReference type="ARBA" id="ARBA00023284"/>
    </source>
</evidence>
<gene>
    <name evidence="8" type="ORF">A3D03_06565</name>
</gene>
<accession>A0A1F6A6H6</accession>
<keyword evidence="3" id="KW-0560">Oxidoreductase</keyword>
<evidence type="ECO:0000256" key="4">
    <source>
        <dbReference type="ARBA" id="ARBA00023157"/>
    </source>
</evidence>
<dbReference type="EMBL" id="MFJN01000049">
    <property type="protein sequence ID" value="OGG20355.1"/>
    <property type="molecule type" value="Genomic_DNA"/>
</dbReference>
<evidence type="ECO:0000313" key="8">
    <source>
        <dbReference type="EMBL" id="OGG20355.1"/>
    </source>
</evidence>
<dbReference type="PANTHER" id="PTHR13887">
    <property type="entry name" value="GLUTATHIONE S-TRANSFERASE KAPPA"/>
    <property type="match status" value="1"/>
</dbReference>
<reference evidence="8 9" key="1">
    <citation type="journal article" date="2016" name="Nat. Commun.">
        <title>Thousands of microbial genomes shed light on interconnected biogeochemical processes in an aquifer system.</title>
        <authorList>
            <person name="Anantharaman K."/>
            <person name="Brown C.T."/>
            <person name="Hug L.A."/>
            <person name="Sharon I."/>
            <person name="Castelle C.J."/>
            <person name="Probst A.J."/>
            <person name="Thomas B.C."/>
            <person name="Singh A."/>
            <person name="Wilkins M.J."/>
            <person name="Karaoz U."/>
            <person name="Brodie E.L."/>
            <person name="Williams K.H."/>
            <person name="Hubbard S.S."/>
            <person name="Banfield J.F."/>
        </authorList>
    </citation>
    <scope>NUCLEOTIDE SEQUENCE [LARGE SCALE GENOMIC DNA]</scope>
</reference>
<dbReference type="Proteomes" id="UP000177092">
    <property type="component" value="Unassembled WGS sequence"/>
</dbReference>
<keyword evidence="6" id="KW-0472">Membrane</keyword>
<evidence type="ECO:0000313" key="9">
    <source>
        <dbReference type="Proteomes" id="UP000177092"/>
    </source>
</evidence>
<keyword evidence="4" id="KW-1015">Disulfide bond</keyword>
<evidence type="ECO:0000259" key="7">
    <source>
        <dbReference type="PROSITE" id="PS51352"/>
    </source>
</evidence>
<dbReference type="Pfam" id="PF13462">
    <property type="entry name" value="Thioredoxin_4"/>
    <property type="match status" value="1"/>
</dbReference>
<dbReference type="PROSITE" id="PS51352">
    <property type="entry name" value="THIOREDOXIN_2"/>
    <property type="match status" value="1"/>
</dbReference>
<organism evidence="8 9">
    <name type="scientific">Candidatus Gottesmanbacteria bacterium RIFCSPHIGHO2_02_FULL_40_13</name>
    <dbReference type="NCBI Taxonomy" id="1798384"/>
    <lineage>
        <taxon>Bacteria</taxon>
        <taxon>Candidatus Gottesmaniibacteriota</taxon>
    </lineage>
</organism>
<keyword evidence="5" id="KW-0676">Redox-active center</keyword>
<sequence>MPKPATEKQDINKLTLIICGLLVVAAFLIGMLYTKVQYLEKGGQADTGKNIANKEAPPNEPTQAVVNVPKVTDQDHVRGDRKARIALIEYSDLECPFCKKFHPTAQQALDAYKGQLMWVYRHFPLAFHQNAHKESEASECVAALGGNDAFWKYIDAIYERTTANGTGFALDKLAPLAVEVGVNQAKFTECFDKGTYAKKVDDEMSGGSQAGVNGTPGNILLDTKTGKTVVIPGAVPFEQLKLGIDSLLKG</sequence>
<evidence type="ECO:0000256" key="2">
    <source>
        <dbReference type="ARBA" id="ARBA00022729"/>
    </source>
</evidence>
<protein>
    <recommendedName>
        <fullName evidence="7">Thioredoxin domain-containing protein</fullName>
    </recommendedName>
</protein>
<evidence type="ECO:0000256" key="6">
    <source>
        <dbReference type="SAM" id="Phobius"/>
    </source>
</evidence>
<evidence type="ECO:0000256" key="3">
    <source>
        <dbReference type="ARBA" id="ARBA00023002"/>
    </source>
</evidence>
<dbReference type="InterPro" id="IPR012336">
    <property type="entry name" value="Thioredoxin-like_fold"/>
</dbReference>
<dbReference type="GO" id="GO:0016491">
    <property type="term" value="F:oxidoreductase activity"/>
    <property type="evidence" value="ECO:0007669"/>
    <property type="project" value="UniProtKB-KW"/>
</dbReference>
<dbReference type="InterPro" id="IPR036249">
    <property type="entry name" value="Thioredoxin-like_sf"/>
</dbReference>
<keyword evidence="6" id="KW-1133">Transmembrane helix</keyword>
<feature type="domain" description="Thioredoxin" evidence="7">
    <location>
        <begin position="45"/>
        <end position="249"/>
    </location>
</feature>
<dbReference type="SUPFAM" id="SSF52833">
    <property type="entry name" value="Thioredoxin-like"/>
    <property type="match status" value="1"/>
</dbReference>
<dbReference type="PANTHER" id="PTHR13887:SF14">
    <property type="entry name" value="DISULFIDE BOND FORMATION PROTEIN D"/>
    <property type="match status" value="1"/>
</dbReference>